<evidence type="ECO:0008006" key="4">
    <source>
        <dbReference type="Google" id="ProtNLM"/>
    </source>
</evidence>
<feature type="compositionally biased region" description="Basic and acidic residues" evidence="1">
    <location>
        <begin position="193"/>
        <end position="214"/>
    </location>
</feature>
<dbReference type="EMBL" id="JAIOIU010000006">
    <property type="protein sequence ID" value="MBZ0158575.1"/>
    <property type="molecule type" value="Genomic_DNA"/>
</dbReference>
<gene>
    <name evidence="2" type="ORF">K8G79_00240</name>
</gene>
<name>A0AAJ1AH32_9BACT</name>
<dbReference type="AlphaFoldDB" id="A0AAJ1AH32"/>
<comment type="caution">
    <text evidence="2">The sequence shown here is derived from an EMBL/GenBank/DDBJ whole genome shotgun (WGS) entry which is preliminary data.</text>
</comment>
<reference evidence="2 3" key="1">
    <citation type="journal article" date="2021" name="bioRxiv">
        <title>Unraveling nitrogen, sulfur and carbon metabolic pathways and microbial community transcriptional responses to substrate deprivation and toxicity stresses in a bioreactor mimicking anoxic brackish coastal sediment conditions.</title>
        <authorList>
            <person name="Martins P.D."/>
            <person name="Echeveste M.J."/>
            <person name="Arshad A."/>
            <person name="Kurth J."/>
            <person name="Ouboter H."/>
            <person name="Jetten M.S.M."/>
            <person name="Welte C.U."/>
        </authorList>
    </citation>
    <scope>NUCLEOTIDE SEQUENCE [LARGE SCALE GENOMIC DNA]</scope>
    <source>
        <strain evidence="2">MAG_38</strain>
    </source>
</reference>
<dbReference type="Proteomes" id="UP001197609">
    <property type="component" value="Unassembled WGS sequence"/>
</dbReference>
<accession>A0AAJ1AH32</accession>
<evidence type="ECO:0000313" key="3">
    <source>
        <dbReference type="Proteomes" id="UP001197609"/>
    </source>
</evidence>
<evidence type="ECO:0000313" key="2">
    <source>
        <dbReference type="EMBL" id="MBZ0158575.1"/>
    </source>
</evidence>
<proteinExistence type="predicted"/>
<organism evidence="2 3">
    <name type="scientific">Candidatus Methylomirabilis tolerans</name>
    <dbReference type="NCBI Taxonomy" id="3123416"/>
    <lineage>
        <taxon>Bacteria</taxon>
        <taxon>Candidatus Methylomirabilota</taxon>
        <taxon>Candidatus Methylomirabilia</taxon>
        <taxon>Candidatus Methylomirabilales</taxon>
        <taxon>Candidatus Methylomirabilaceae</taxon>
        <taxon>Candidatus Methylomirabilis</taxon>
    </lineage>
</organism>
<feature type="region of interest" description="Disordered" evidence="1">
    <location>
        <begin position="170"/>
        <end position="223"/>
    </location>
</feature>
<dbReference type="Gene3D" id="2.30.30.830">
    <property type="match status" value="1"/>
</dbReference>
<sequence>MLKPIRLLNILLGLIAVLMTATLVRTWVAPATPAPSPTVTKPLPEAEALDYNPTARPPLVQFDVLLEKNPFKQPPPMPVRPLGASPPPPPLPTLVGTILVDQERRAILSDKGKANIYTTGQEVAGGIVTEIKEDRIIFKRGDTAREIMLKAAIESTSAVPAQASASVADRAGVPAKLPGPSQPPAPEEVSGNEEMRRRRDERLRERRERLEQRRSAQQGMRQP</sequence>
<evidence type="ECO:0000256" key="1">
    <source>
        <dbReference type="SAM" id="MobiDB-lite"/>
    </source>
</evidence>
<protein>
    <recommendedName>
        <fullName evidence="4">Type II secretion system protein GspC N-terminal domain-containing protein</fullName>
    </recommendedName>
</protein>